<name>C0QR49_PERMH</name>
<sequence length="365" mass="41703">MHINSDYRRKKEEILSALKKEKSLLEGQGGDNLEKAEKIESIENDVLLGVVANLKRDESDVADFGSLSKGKFIIDTSTGKTTLFGIRSVIKSKKALERLPESNYENYLNVKKALEFSVANYSYLVLSDVFDRISNLMVNDISSEGREKAEQFLIDNRKYRYGLNMIESIMDLSSKYGNDPDITKALLAVYLSEEEDGQLEEIKEKLYTVKGVKKKKGDTEKDNGEGNKEPDSYEYKILQELEKIKESVNNALESGSGYEFTDAEEETLKGSIGIDKIDENTSLQEVNNLIEKKIKEIREKQEKTEKRIEEFINELEEKLKNETPEEKAVKRQIVREILDSLNIKEVSDPVSLIDEEANFHSFYST</sequence>
<protein>
    <submittedName>
        <fullName evidence="2">Uncharacterized protein</fullName>
    </submittedName>
</protein>
<reference evidence="2 3" key="1">
    <citation type="journal article" date="2009" name="J. Bacteriol.">
        <title>Complete and draft genome sequences of six members of the Aquificales.</title>
        <authorList>
            <person name="Reysenbach A.L."/>
            <person name="Hamamura N."/>
            <person name="Podar M."/>
            <person name="Griffiths E."/>
            <person name="Ferreira S."/>
            <person name="Hochstein R."/>
            <person name="Heidelberg J."/>
            <person name="Johnson J."/>
            <person name="Mead D."/>
            <person name="Pohorille A."/>
            <person name="Sarmiento M."/>
            <person name="Schweighofer K."/>
            <person name="Seshadri R."/>
            <person name="Voytek M.A."/>
        </authorList>
    </citation>
    <scope>NUCLEOTIDE SEQUENCE [LARGE SCALE GENOMIC DNA]</scope>
    <source>
        <strain evidence="3">DSM 14350 / EX-H1</strain>
    </source>
</reference>
<keyword evidence="3" id="KW-1185">Reference proteome</keyword>
<dbReference type="Proteomes" id="UP000001366">
    <property type="component" value="Chromosome"/>
</dbReference>
<proteinExistence type="predicted"/>
<feature type="coiled-coil region" evidence="1">
    <location>
        <begin position="280"/>
        <end position="321"/>
    </location>
</feature>
<dbReference type="AlphaFoldDB" id="C0QR49"/>
<organism evidence="2 3">
    <name type="scientific">Persephonella marina (strain DSM 14350 / EX-H1)</name>
    <dbReference type="NCBI Taxonomy" id="123214"/>
    <lineage>
        <taxon>Bacteria</taxon>
        <taxon>Pseudomonadati</taxon>
        <taxon>Aquificota</taxon>
        <taxon>Aquificia</taxon>
        <taxon>Aquificales</taxon>
        <taxon>Hydrogenothermaceae</taxon>
        <taxon>Persephonella</taxon>
    </lineage>
</organism>
<gene>
    <name evidence="2" type="ordered locus">PERMA_1376</name>
</gene>
<evidence type="ECO:0000313" key="3">
    <source>
        <dbReference type="Proteomes" id="UP000001366"/>
    </source>
</evidence>
<accession>C0QR49</accession>
<dbReference type="HOGENOM" id="CLU_758319_0_0_0"/>
<dbReference type="STRING" id="123214.PERMA_1376"/>
<dbReference type="PaxDb" id="123214-PERMA_1376"/>
<dbReference type="KEGG" id="pmx:PERMA_1376"/>
<evidence type="ECO:0000313" key="2">
    <source>
        <dbReference type="EMBL" id="ACO04431.1"/>
    </source>
</evidence>
<keyword evidence="1" id="KW-0175">Coiled coil</keyword>
<evidence type="ECO:0000256" key="1">
    <source>
        <dbReference type="SAM" id="Coils"/>
    </source>
</evidence>
<dbReference type="EMBL" id="CP001230">
    <property type="protein sequence ID" value="ACO04431.1"/>
    <property type="molecule type" value="Genomic_DNA"/>
</dbReference>